<dbReference type="AlphaFoldDB" id="A0A1X0NDQ9"/>
<feature type="region of interest" description="Disordered" evidence="1">
    <location>
        <begin position="108"/>
        <end position="141"/>
    </location>
</feature>
<dbReference type="EMBL" id="NBCO01000216">
    <property type="protein sequence ID" value="ORC79265.1"/>
    <property type="molecule type" value="Genomic_DNA"/>
</dbReference>
<comment type="caution">
    <text evidence="2">The sequence shown here is derived from an EMBL/GenBank/DDBJ whole genome shotgun (WGS) entry which is preliminary data.</text>
</comment>
<evidence type="ECO:0000313" key="3">
    <source>
        <dbReference type="Proteomes" id="UP000192257"/>
    </source>
</evidence>
<feature type="compositionally biased region" description="Polar residues" evidence="1">
    <location>
        <begin position="108"/>
        <end position="118"/>
    </location>
</feature>
<dbReference type="OrthoDB" id="277516at2759"/>
<dbReference type="GeneID" id="39991805"/>
<reference evidence="2 3" key="1">
    <citation type="submission" date="2017-03" db="EMBL/GenBank/DDBJ databases">
        <title>An alternative strategy for trypanosome survival in the mammalian bloodstream revealed through genome and transcriptome analysis of the ubiquitous bovine parasite Trypanosoma (Megatrypanum) theileri.</title>
        <authorList>
            <person name="Kelly S."/>
            <person name="Ivens A."/>
            <person name="Mott A."/>
            <person name="O'Neill E."/>
            <person name="Emms D."/>
            <person name="Macleod O."/>
            <person name="Voorheis P."/>
            <person name="Matthews J."/>
            <person name="Matthews K."/>
            <person name="Carrington M."/>
        </authorList>
    </citation>
    <scope>NUCLEOTIDE SEQUENCE [LARGE SCALE GENOMIC DNA]</scope>
    <source>
        <strain evidence="2">Edinburgh</strain>
    </source>
</reference>
<keyword evidence="3" id="KW-1185">Reference proteome</keyword>
<evidence type="ECO:0000313" key="2">
    <source>
        <dbReference type="EMBL" id="ORC79265.1"/>
    </source>
</evidence>
<gene>
    <name evidence="2" type="ORF">TM35_002161000</name>
</gene>
<organism evidence="2 3">
    <name type="scientific">Trypanosoma theileri</name>
    <dbReference type="NCBI Taxonomy" id="67003"/>
    <lineage>
        <taxon>Eukaryota</taxon>
        <taxon>Discoba</taxon>
        <taxon>Euglenozoa</taxon>
        <taxon>Kinetoplastea</taxon>
        <taxon>Metakinetoplastina</taxon>
        <taxon>Trypanosomatida</taxon>
        <taxon>Trypanosomatidae</taxon>
        <taxon>Trypanosoma</taxon>
    </lineage>
</organism>
<dbReference type="Proteomes" id="UP000192257">
    <property type="component" value="Unassembled WGS sequence"/>
</dbReference>
<protein>
    <submittedName>
        <fullName evidence="2">Uncharacterized protein</fullName>
    </submittedName>
</protein>
<evidence type="ECO:0000256" key="1">
    <source>
        <dbReference type="SAM" id="MobiDB-lite"/>
    </source>
</evidence>
<accession>A0A1X0NDQ9</accession>
<sequence length="203" mass="22137">MTTLAQRMRQAADFINRARGEETPDGSPLVAARNYITAMEIIATVGDEVPIDNVESRRFFLYQLRQRMEMYYERARLLLDVAEESGLIDKPAAEGGLQAALQLLGSGTASHSSPSLQSPPELFNNNNNNNGGGGGDLNMVGDNSKGMVMGIPLDSSATHEEPPVQYYFSQPPQIPTVVSPQVQGTDSIDALLDQFTFSDEKKK</sequence>
<proteinExistence type="predicted"/>
<name>A0A1X0NDQ9_9TRYP</name>
<dbReference type="RefSeq" id="XP_028876679.1">
    <property type="nucleotide sequence ID" value="XM_029032025.1"/>
</dbReference>
<dbReference type="VEuPathDB" id="TriTrypDB:TM35_002161000"/>